<gene>
    <name evidence="2" type="ORF">GCM10010126_57580</name>
</gene>
<keyword evidence="1" id="KW-0812">Transmembrane</keyword>
<evidence type="ECO:0000313" key="2">
    <source>
        <dbReference type="EMBL" id="GGK90614.1"/>
    </source>
</evidence>
<organism evidence="2 3">
    <name type="scientific">Planomonospora parontospora</name>
    <dbReference type="NCBI Taxonomy" id="58119"/>
    <lineage>
        <taxon>Bacteria</taxon>
        <taxon>Bacillati</taxon>
        <taxon>Actinomycetota</taxon>
        <taxon>Actinomycetes</taxon>
        <taxon>Streptosporangiales</taxon>
        <taxon>Streptosporangiaceae</taxon>
        <taxon>Planomonospora</taxon>
    </lineage>
</organism>
<evidence type="ECO:0000313" key="3">
    <source>
        <dbReference type="Proteomes" id="UP000627984"/>
    </source>
</evidence>
<comment type="caution">
    <text evidence="2">The sequence shown here is derived from an EMBL/GenBank/DDBJ whole genome shotgun (WGS) entry which is preliminary data.</text>
</comment>
<dbReference type="EMBL" id="BMQD01000023">
    <property type="protein sequence ID" value="GGK90614.1"/>
    <property type="molecule type" value="Genomic_DNA"/>
</dbReference>
<reference evidence="2" key="1">
    <citation type="journal article" date="2014" name="Int. J. Syst. Evol. Microbiol.">
        <title>Complete genome sequence of Corynebacterium casei LMG S-19264T (=DSM 44701T), isolated from a smear-ripened cheese.</title>
        <authorList>
            <consortium name="US DOE Joint Genome Institute (JGI-PGF)"/>
            <person name="Walter F."/>
            <person name="Albersmeier A."/>
            <person name="Kalinowski J."/>
            <person name="Ruckert C."/>
        </authorList>
    </citation>
    <scope>NUCLEOTIDE SEQUENCE</scope>
    <source>
        <strain evidence="2">JCM 3093</strain>
    </source>
</reference>
<reference evidence="2" key="2">
    <citation type="submission" date="2022-09" db="EMBL/GenBank/DDBJ databases">
        <authorList>
            <person name="Sun Q."/>
            <person name="Ohkuma M."/>
        </authorList>
    </citation>
    <scope>NUCLEOTIDE SEQUENCE</scope>
    <source>
        <strain evidence="2">JCM 3093</strain>
    </source>
</reference>
<accession>A0AA37BLZ8</accession>
<keyword evidence="1" id="KW-1133">Transmembrane helix</keyword>
<dbReference type="Proteomes" id="UP000627984">
    <property type="component" value="Unassembled WGS sequence"/>
</dbReference>
<keyword evidence="1" id="KW-0472">Membrane</keyword>
<dbReference type="AlphaFoldDB" id="A0AA37BLZ8"/>
<protein>
    <submittedName>
        <fullName evidence="2">Uncharacterized protein</fullName>
    </submittedName>
</protein>
<evidence type="ECO:0000256" key="1">
    <source>
        <dbReference type="SAM" id="Phobius"/>
    </source>
</evidence>
<proteinExistence type="predicted"/>
<feature type="transmembrane region" description="Helical" evidence="1">
    <location>
        <begin position="29"/>
        <end position="50"/>
    </location>
</feature>
<dbReference type="RefSeq" id="WP_191897557.1">
    <property type="nucleotide sequence ID" value="NZ_BMQD01000023.1"/>
</dbReference>
<sequence>MKWVVGFAALCSLALAVLGIHEQVTMGTGGDSIGIGVTFLVLNLIGLRTLHKGGRR</sequence>
<name>A0AA37BLZ8_9ACTN</name>